<accession>A0A8J7LUY6</accession>
<evidence type="ECO:0000256" key="1">
    <source>
        <dbReference type="SAM" id="SignalP"/>
    </source>
</evidence>
<dbReference type="Proteomes" id="UP000636888">
    <property type="component" value="Unassembled WGS sequence"/>
</dbReference>
<dbReference type="AlphaFoldDB" id="A0A8J7LUY6"/>
<feature type="signal peptide" evidence="1">
    <location>
        <begin position="1"/>
        <end position="18"/>
    </location>
</feature>
<comment type="caution">
    <text evidence="2">The sequence shown here is derived from an EMBL/GenBank/DDBJ whole genome shotgun (WGS) entry which is preliminary data.</text>
</comment>
<evidence type="ECO:0000313" key="2">
    <source>
        <dbReference type="EMBL" id="MBJ6725189.1"/>
    </source>
</evidence>
<dbReference type="RefSeq" id="WP_199384084.1">
    <property type="nucleotide sequence ID" value="NZ_JAEMHM010000008.1"/>
</dbReference>
<feature type="chain" id="PRO_5035271722" description="Lipoprotein" evidence="1">
    <location>
        <begin position="19"/>
        <end position="188"/>
    </location>
</feature>
<proteinExistence type="predicted"/>
<sequence>MKLVVVILAVLIAAGLSGCGSTGSTESSTKAVSNATSNPAGTQLPTAAKIQFSLNSNAVAASEINALRFKFTLPAGLEPVLTSTTAPSGTVQQIDPAQISESPLCTGAFAVASYDAATRQVEVALIDSGFTTLGSIFGSITFPLANAGTAPLSTLAVTDLQLEEALSNSAGTLKTSYLTLTSSIVAAN</sequence>
<evidence type="ECO:0008006" key="4">
    <source>
        <dbReference type="Google" id="ProtNLM"/>
    </source>
</evidence>
<protein>
    <recommendedName>
        <fullName evidence="4">Lipoprotein</fullName>
    </recommendedName>
</protein>
<reference evidence="2" key="1">
    <citation type="submission" date="2020-12" db="EMBL/GenBank/DDBJ databases">
        <title>Geomonas sp. Red875, isolated from river sediment.</title>
        <authorList>
            <person name="Xu Z."/>
            <person name="Zhang Z."/>
            <person name="Masuda Y."/>
            <person name="Itoh H."/>
            <person name="Senoo K."/>
        </authorList>
    </citation>
    <scope>NUCLEOTIDE SEQUENCE</scope>
    <source>
        <strain evidence="2">Red875</strain>
    </source>
</reference>
<dbReference type="PROSITE" id="PS51257">
    <property type="entry name" value="PROKAR_LIPOPROTEIN"/>
    <property type="match status" value="1"/>
</dbReference>
<evidence type="ECO:0000313" key="3">
    <source>
        <dbReference type="Proteomes" id="UP000636888"/>
    </source>
</evidence>
<dbReference type="EMBL" id="JAEMHM010000008">
    <property type="protein sequence ID" value="MBJ6725189.1"/>
    <property type="molecule type" value="Genomic_DNA"/>
</dbReference>
<name>A0A8J7LUY6_9BACT</name>
<gene>
    <name evidence="2" type="ORF">JFN93_10755</name>
</gene>
<organism evidence="2 3">
    <name type="scientific">Geomesophilobacter sediminis</name>
    <dbReference type="NCBI Taxonomy" id="2798584"/>
    <lineage>
        <taxon>Bacteria</taxon>
        <taxon>Pseudomonadati</taxon>
        <taxon>Thermodesulfobacteriota</taxon>
        <taxon>Desulfuromonadia</taxon>
        <taxon>Geobacterales</taxon>
        <taxon>Geobacteraceae</taxon>
        <taxon>Geomesophilobacter</taxon>
    </lineage>
</organism>
<keyword evidence="3" id="KW-1185">Reference proteome</keyword>
<keyword evidence="1" id="KW-0732">Signal</keyword>